<dbReference type="Proteomes" id="UP001187192">
    <property type="component" value="Unassembled WGS sequence"/>
</dbReference>
<accession>A0AA88CV87</accession>
<dbReference type="EMBL" id="BTGU01000003">
    <property type="protein sequence ID" value="GMN31601.1"/>
    <property type="molecule type" value="Genomic_DNA"/>
</dbReference>
<keyword evidence="2" id="KW-1185">Reference proteome</keyword>
<proteinExistence type="predicted"/>
<dbReference type="Gramene" id="FCD_00004830-RA">
    <property type="protein sequence ID" value="FCD_00004830-RA:cds"/>
    <property type="gene ID" value="FCD_00004830"/>
</dbReference>
<evidence type="ECO:0000313" key="1">
    <source>
        <dbReference type="EMBL" id="GMN31601.1"/>
    </source>
</evidence>
<comment type="caution">
    <text evidence="1">The sequence shown here is derived from an EMBL/GenBank/DDBJ whole genome shotgun (WGS) entry which is preliminary data.</text>
</comment>
<dbReference type="AlphaFoldDB" id="A0AA88CV87"/>
<organism evidence="1 2">
    <name type="scientific">Ficus carica</name>
    <name type="common">Common fig</name>
    <dbReference type="NCBI Taxonomy" id="3494"/>
    <lineage>
        <taxon>Eukaryota</taxon>
        <taxon>Viridiplantae</taxon>
        <taxon>Streptophyta</taxon>
        <taxon>Embryophyta</taxon>
        <taxon>Tracheophyta</taxon>
        <taxon>Spermatophyta</taxon>
        <taxon>Magnoliopsida</taxon>
        <taxon>eudicotyledons</taxon>
        <taxon>Gunneridae</taxon>
        <taxon>Pentapetalae</taxon>
        <taxon>rosids</taxon>
        <taxon>fabids</taxon>
        <taxon>Rosales</taxon>
        <taxon>Moraceae</taxon>
        <taxon>Ficeae</taxon>
        <taxon>Ficus</taxon>
    </lineage>
</organism>
<name>A0AA88CV87_FICCA</name>
<evidence type="ECO:0000313" key="2">
    <source>
        <dbReference type="Proteomes" id="UP001187192"/>
    </source>
</evidence>
<protein>
    <submittedName>
        <fullName evidence="1">Uncharacterized protein</fullName>
    </submittedName>
</protein>
<gene>
    <name evidence="1" type="ORF">TIFTF001_003329</name>
</gene>
<reference evidence="1" key="1">
    <citation type="submission" date="2023-07" db="EMBL/GenBank/DDBJ databases">
        <title>draft genome sequence of fig (Ficus carica).</title>
        <authorList>
            <person name="Takahashi T."/>
            <person name="Nishimura K."/>
        </authorList>
    </citation>
    <scope>NUCLEOTIDE SEQUENCE</scope>
</reference>
<sequence>MAQNPEKDYLEQLVAEGRVGIRPYHDAATTVLTTLDFEKLFKRIQHHLVPIFAMHERICNGYSGTMQNYGKSSHPNPSCVIHDAMRAANIKTSPISLTLSHTTFGSFRTTCRLENNEGLISVTEGMHPFDYAIEDVV</sequence>